<evidence type="ECO:0000313" key="3">
    <source>
        <dbReference type="Proteomes" id="UP000800092"/>
    </source>
</evidence>
<evidence type="ECO:0000313" key="2">
    <source>
        <dbReference type="EMBL" id="KAF2239857.1"/>
    </source>
</evidence>
<dbReference type="OrthoDB" id="5083163at2759"/>
<reference evidence="2" key="1">
    <citation type="journal article" date="2020" name="Stud. Mycol.">
        <title>101 Dothideomycetes genomes: a test case for predicting lifestyles and emergence of pathogens.</title>
        <authorList>
            <person name="Haridas S."/>
            <person name="Albert R."/>
            <person name="Binder M."/>
            <person name="Bloem J."/>
            <person name="Labutti K."/>
            <person name="Salamov A."/>
            <person name="Andreopoulos B."/>
            <person name="Baker S."/>
            <person name="Barry K."/>
            <person name="Bills G."/>
            <person name="Bluhm B."/>
            <person name="Cannon C."/>
            <person name="Castanera R."/>
            <person name="Culley D."/>
            <person name="Daum C."/>
            <person name="Ezra D."/>
            <person name="Gonzalez J."/>
            <person name="Henrissat B."/>
            <person name="Kuo A."/>
            <person name="Liang C."/>
            <person name="Lipzen A."/>
            <person name="Lutzoni F."/>
            <person name="Magnuson J."/>
            <person name="Mondo S."/>
            <person name="Nolan M."/>
            <person name="Ohm R."/>
            <person name="Pangilinan J."/>
            <person name="Park H.-J."/>
            <person name="Ramirez L."/>
            <person name="Alfaro M."/>
            <person name="Sun H."/>
            <person name="Tritt A."/>
            <person name="Yoshinaga Y."/>
            <person name="Zwiers L.-H."/>
            <person name="Turgeon B."/>
            <person name="Goodwin S."/>
            <person name="Spatafora J."/>
            <person name="Crous P."/>
            <person name="Grigoriev I."/>
        </authorList>
    </citation>
    <scope>NUCLEOTIDE SEQUENCE</scope>
    <source>
        <strain evidence="2">Tuck. ex Michener</strain>
    </source>
</reference>
<dbReference type="AlphaFoldDB" id="A0A6A6HPA0"/>
<dbReference type="EMBL" id="ML991771">
    <property type="protein sequence ID" value="KAF2239857.1"/>
    <property type="molecule type" value="Genomic_DNA"/>
</dbReference>
<gene>
    <name evidence="2" type="ORF">EV356DRAFT_495668</name>
</gene>
<organism evidence="2 3">
    <name type="scientific">Viridothelium virens</name>
    <name type="common">Speckled blister lichen</name>
    <name type="synonym">Trypethelium virens</name>
    <dbReference type="NCBI Taxonomy" id="1048519"/>
    <lineage>
        <taxon>Eukaryota</taxon>
        <taxon>Fungi</taxon>
        <taxon>Dikarya</taxon>
        <taxon>Ascomycota</taxon>
        <taxon>Pezizomycotina</taxon>
        <taxon>Dothideomycetes</taxon>
        <taxon>Dothideomycetes incertae sedis</taxon>
        <taxon>Trypetheliales</taxon>
        <taxon>Trypetheliaceae</taxon>
        <taxon>Viridothelium</taxon>
    </lineage>
</organism>
<dbReference type="InterPro" id="IPR025676">
    <property type="entry name" value="Clr5_dom"/>
</dbReference>
<accession>A0A6A6HPA0</accession>
<sequence length="615" mass="70314">MRLDDLIDFMSLRYGFSPTKRQYTYQFHKWNFRKYRGEGQAETSEEMNLDPITFSLKRSPPATICSKSSSLDNWTAKRRMLLPPVEFKNPFHGLGLPSDTIRADEQHLLSCRPDDYRAPAPDDFEHWTSQRQFNDPEAISLHIDLSQNIDEFSDENIYEMKRAADFLAALGIDEDAFALYVLILKRLRTSATCPDWMIIWTIISCSRMAYSRGQCEIARSLLKQRLAECPGSAPIVNQFTARMLLADTYARTFDEENERIHIEAAVRTSNLNPSLLSTLPHDHRSFDLYTYHFLIQKSPHVSPWRWKKSMPHCHNINKTEAQRTILYQRPGPFEIDKGVMANPCLRSCLQWTAHELKHLKPDSALQGTLDRIRRENMDIRAECCVLFCRLWECWHSGATTSEHQSLWMTKAEKLMGISASILLRTVVWMLEGYAPSGLPINRVNDVFFLEWPLASNAQVKASGLLEESDETLAKTFLKTFSTCAHFAEPWDTTVVEEYAKQKLEHGLKMTLPAIIFNASDAKANGRGDYGSGRKARSWASMSTDSDLSSFRAFRDRIQDKARTMSHGIKRTPPSSVFRGQSTDAASLVSMDELSIAFRSVYLNSSDFQFGSTSTL</sequence>
<name>A0A6A6HPA0_VIRVR</name>
<keyword evidence="3" id="KW-1185">Reference proteome</keyword>
<evidence type="ECO:0000259" key="1">
    <source>
        <dbReference type="Pfam" id="PF14420"/>
    </source>
</evidence>
<protein>
    <recommendedName>
        <fullName evidence="1">Clr5 domain-containing protein</fullName>
    </recommendedName>
</protein>
<proteinExistence type="predicted"/>
<dbReference type="Pfam" id="PF14420">
    <property type="entry name" value="Clr5"/>
    <property type="match status" value="1"/>
</dbReference>
<feature type="domain" description="Clr5" evidence="1">
    <location>
        <begin position="1"/>
        <end position="34"/>
    </location>
</feature>
<dbReference type="Proteomes" id="UP000800092">
    <property type="component" value="Unassembled WGS sequence"/>
</dbReference>